<evidence type="ECO:0000256" key="1">
    <source>
        <dbReference type="SAM" id="MobiDB-lite"/>
    </source>
</evidence>
<name>A0A4V4HGY0_DENBC</name>
<gene>
    <name evidence="2" type="ORF">K435DRAFT_794147</name>
</gene>
<dbReference type="AlphaFoldDB" id="A0A4V4HGY0"/>
<feature type="compositionally biased region" description="Acidic residues" evidence="1">
    <location>
        <begin position="51"/>
        <end position="61"/>
    </location>
</feature>
<dbReference type="EMBL" id="ML179104">
    <property type="protein sequence ID" value="THV00396.1"/>
    <property type="molecule type" value="Genomic_DNA"/>
</dbReference>
<reference evidence="2 3" key="1">
    <citation type="journal article" date="2019" name="Nat. Ecol. Evol.">
        <title>Megaphylogeny resolves global patterns of mushroom evolution.</title>
        <authorList>
            <person name="Varga T."/>
            <person name="Krizsan K."/>
            <person name="Foldi C."/>
            <person name="Dima B."/>
            <person name="Sanchez-Garcia M."/>
            <person name="Sanchez-Ramirez S."/>
            <person name="Szollosi G.J."/>
            <person name="Szarkandi J.G."/>
            <person name="Papp V."/>
            <person name="Albert L."/>
            <person name="Andreopoulos W."/>
            <person name="Angelini C."/>
            <person name="Antonin V."/>
            <person name="Barry K.W."/>
            <person name="Bougher N.L."/>
            <person name="Buchanan P."/>
            <person name="Buyck B."/>
            <person name="Bense V."/>
            <person name="Catcheside P."/>
            <person name="Chovatia M."/>
            <person name="Cooper J."/>
            <person name="Damon W."/>
            <person name="Desjardin D."/>
            <person name="Finy P."/>
            <person name="Geml J."/>
            <person name="Haridas S."/>
            <person name="Hughes K."/>
            <person name="Justo A."/>
            <person name="Karasinski D."/>
            <person name="Kautmanova I."/>
            <person name="Kiss B."/>
            <person name="Kocsube S."/>
            <person name="Kotiranta H."/>
            <person name="LaButti K.M."/>
            <person name="Lechner B.E."/>
            <person name="Liimatainen K."/>
            <person name="Lipzen A."/>
            <person name="Lukacs Z."/>
            <person name="Mihaltcheva S."/>
            <person name="Morgado L.N."/>
            <person name="Niskanen T."/>
            <person name="Noordeloos M.E."/>
            <person name="Ohm R.A."/>
            <person name="Ortiz-Santana B."/>
            <person name="Ovrebo C."/>
            <person name="Racz N."/>
            <person name="Riley R."/>
            <person name="Savchenko A."/>
            <person name="Shiryaev A."/>
            <person name="Soop K."/>
            <person name="Spirin V."/>
            <person name="Szebenyi C."/>
            <person name="Tomsovsky M."/>
            <person name="Tulloss R.E."/>
            <person name="Uehling J."/>
            <person name="Grigoriev I.V."/>
            <person name="Vagvolgyi C."/>
            <person name="Papp T."/>
            <person name="Martin F.M."/>
            <person name="Miettinen O."/>
            <person name="Hibbett D.S."/>
            <person name="Nagy L.G."/>
        </authorList>
    </citation>
    <scope>NUCLEOTIDE SEQUENCE [LARGE SCALE GENOMIC DNA]</scope>
    <source>
        <strain evidence="2 3">CBS 962.96</strain>
    </source>
</reference>
<feature type="region of interest" description="Disordered" evidence="1">
    <location>
        <begin position="1"/>
        <end position="65"/>
    </location>
</feature>
<organism evidence="2 3">
    <name type="scientific">Dendrothele bispora (strain CBS 962.96)</name>
    <dbReference type="NCBI Taxonomy" id="1314807"/>
    <lineage>
        <taxon>Eukaryota</taxon>
        <taxon>Fungi</taxon>
        <taxon>Dikarya</taxon>
        <taxon>Basidiomycota</taxon>
        <taxon>Agaricomycotina</taxon>
        <taxon>Agaricomycetes</taxon>
        <taxon>Agaricomycetidae</taxon>
        <taxon>Agaricales</taxon>
        <taxon>Agaricales incertae sedis</taxon>
        <taxon>Dendrothele</taxon>
    </lineage>
</organism>
<dbReference type="Proteomes" id="UP000297245">
    <property type="component" value="Unassembled WGS sequence"/>
</dbReference>
<proteinExistence type="predicted"/>
<evidence type="ECO:0000313" key="2">
    <source>
        <dbReference type="EMBL" id="THV00396.1"/>
    </source>
</evidence>
<protein>
    <submittedName>
        <fullName evidence="2">Uncharacterized protein</fullName>
    </submittedName>
</protein>
<evidence type="ECO:0000313" key="3">
    <source>
        <dbReference type="Proteomes" id="UP000297245"/>
    </source>
</evidence>
<accession>A0A4V4HGY0</accession>
<sequence length="148" mass="16887">MDTTNERYRRITTYSRKQLRRSRAGPVLSDNSGQDSNFCPEPTVSGNSEQNSEENESENDVSDARDELRKPLIKALSCPICYELSMPPCVRDWRSMTCGICAQKVVRKPVVCYAMKESVELLAKSEGLVVSKRLFVCWGSNNTHRWVY</sequence>
<keyword evidence="3" id="KW-1185">Reference proteome</keyword>